<evidence type="ECO:0000313" key="10">
    <source>
        <dbReference type="Proteomes" id="UP000011863"/>
    </source>
</evidence>
<dbReference type="GO" id="GO:0071972">
    <property type="term" value="F:peptidoglycan L,D-transpeptidase activity"/>
    <property type="evidence" value="ECO:0007669"/>
    <property type="project" value="TreeGrafter"/>
</dbReference>
<accession>A0A6C7E240</accession>
<keyword evidence="4 6" id="KW-0573">Peptidoglycan synthesis</keyword>
<evidence type="ECO:0000256" key="7">
    <source>
        <dbReference type="SAM" id="MobiDB-lite"/>
    </source>
</evidence>
<keyword evidence="10" id="KW-1185">Reference proteome</keyword>
<feature type="active site" description="Proton donor/acceptor" evidence="6">
    <location>
        <position position="249"/>
    </location>
</feature>
<reference evidence="9 10" key="1">
    <citation type="journal article" date="2013" name="Int. J. Syst. Evol. Microbiol.">
        <title>Ilumatobacter nonamiense sp. nov. and Ilumatobacter coccineum sp. nov., isolated from seashore sand.</title>
        <authorList>
            <person name="Matsumoto A."/>
            <person name="Kasai H."/>
            <person name="Matsuo Y."/>
            <person name="Shizuri Y."/>
            <person name="Ichikawa N."/>
            <person name="Fujita N."/>
            <person name="Omura S."/>
            <person name="Takahashi Y."/>
        </authorList>
    </citation>
    <scope>NUCLEOTIDE SEQUENCE [LARGE SCALE GENOMIC DNA]</scope>
    <source>
        <strain evidence="10">NBRC 103263 / KCTC 29153 / YM16-304</strain>
    </source>
</reference>
<dbReference type="InterPro" id="IPR002477">
    <property type="entry name" value="Peptidoglycan-bd-like"/>
</dbReference>
<dbReference type="Pfam" id="PF01471">
    <property type="entry name" value="PG_binding_1"/>
    <property type="match status" value="1"/>
</dbReference>
<dbReference type="PANTHER" id="PTHR30582">
    <property type="entry name" value="L,D-TRANSPEPTIDASE"/>
    <property type="match status" value="1"/>
</dbReference>
<dbReference type="GO" id="GO:0018104">
    <property type="term" value="P:peptidoglycan-protein cross-linking"/>
    <property type="evidence" value="ECO:0007669"/>
    <property type="project" value="TreeGrafter"/>
</dbReference>
<dbReference type="GO" id="GO:0005576">
    <property type="term" value="C:extracellular region"/>
    <property type="evidence" value="ECO:0007669"/>
    <property type="project" value="TreeGrafter"/>
</dbReference>
<dbReference type="InterPro" id="IPR038063">
    <property type="entry name" value="Transpep_catalytic_dom"/>
</dbReference>
<feature type="region of interest" description="Disordered" evidence="7">
    <location>
        <begin position="40"/>
        <end position="68"/>
    </location>
</feature>
<dbReference type="GO" id="GO:0071555">
    <property type="term" value="P:cell wall organization"/>
    <property type="evidence" value="ECO:0007669"/>
    <property type="project" value="UniProtKB-UniRule"/>
</dbReference>
<dbReference type="SUPFAM" id="SSF141523">
    <property type="entry name" value="L,D-transpeptidase catalytic domain-like"/>
    <property type="match status" value="1"/>
</dbReference>
<keyword evidence="5 6" id="KW-0961">Cell wall biogenesis/degradation</keyword>
<dbReference type="SUPFAM" id="SSF47090">
    <property type="entry name" value="PGBD-like"/>
    <property type="match status" value="1"/>
</dbReference>
<feature type="domain" description="L,D-TPase catalytic" evidence="8">
    <location>
        <begin position="162"/>
        <end position="289"/>
    </location>
</feature>
<gene>
    <name evidence="9" type="ORF">YM304_02380</name>
</gene>
<keyword evidence="2" id="KW-0808">Transferase</keyword>
<organism evidence="9 10">
    <name type="scientific">Ilumatobacter coccineus (strain NBRC 103263 / KCTC 29153 / YM16-304)</name>
    <dbReference type="NCBI Taxonomy" id="1313172"/>
    <lineage>
        <taxon>Bacteria</taxon>
        <taxon>Bacillati</taxon>
        <taxon>Actinomycetota</taxon>
        <taxon>Acidimicrobiia</taxon>
        <taxon>Acidimicrobiales</taxon>
        <taxon>Ilumatobacteraceae</taxon>
        <taxon>Ilumatobacter</taxon>
    </lineage>
</organism>
<comment type="pathway">
    <text evidence="1 6">Cell wall biogenesis; peptidoglycan biosynthesis.</text>
</comment>
<evidence type="ECO:0000256" key="4">
    <source>
        <dbReference type="ARBA" id="ARBA00022984"/>
    </source>
</evidence>
<dbReference type="UniPathway" id="UPA00219"/>
<evidence type="ECO:0000256" key="2">
    <source>
        <dbReference type="ARBA" id="ARBA00022679"/>
    </source>
</evidence>
<evidence type="ECO:0000256" key="6">
    <source>
        <dbReference type="PROSITE-ProRule" id="PRU01373"/>
    </source>
</evidence>
<evidence type="ECO:0000256" key="5">
    <source>
        <dbReference type="ARBA" id="ARBA00023316"/>
    </source>
</evidence>
<proteinExistence type="predicted"/>
<evidence type="ECO:0000256" key="3">
    <source>
        <dbReference type="ARBA" id="ARBA00022960"/>
    </source>
</evidence>
<dbReference type="CDD" id="cd16913">
    <property type="entry name" value="YkuD_like"/>
    <property type="match status" value="1"/>
</dbReference>
<dbReference type="InterPro" id="IPR005490">
    <property type="entry name" value="LD_TPept_cat_dom"/>
</dbReference>
<evidence type="ECO:0000256" key="1">
    <source>
        <dbReference type="ARBA" id="ARBA00004752"/>
    </source>
</evidence>
<dbReference type="PROSITE" id="PS52029">
    <property type="entry name" value="LD_TPASE"/>
    <property type="match status" value="1"/>
</dbReference>
<dbReference type="InterPro" id="IPR050979">
    <property type="entry name" value="LD-transpeptidase"/>
</dbReference>
<sequence length="292" mass="30791">MFGIAALVGCSSAMSGGTGGGEGAAAAPQPLAAPATTIAPTTTVAPTTTQAPTTTVAPETTTTIPPTTIPDTIIEVGAMDEPIQAIGTSSGQEAARVQLRLLQLGFWVQAADGDYGLTTRQGVMAFQKYMGFDDPDGRVDEQTAQALTTETVRPHARANSGTLVEVDKGKQLLYFVIDGKTEWILNASTGNGESYTEPDQNTPGEIITGVSLTPSGLHEVNRQRPDGWWEGDLGEIYRPKYFVGGVAVHGSNSIPNYPASHGCVRVSVPAMDWIWDSEIMPLHTPVWVHDGA</sequence>
<dbReference type="InterPro" id="IPR036365">
    <property type="entry name" value="PGBD-like_sf"/>
</dbReference>
<dbReference type="GO" id="GO:0008360">
    <property type="term" value="P:regulation of cell shape"/>
    <property type="evidence" value="ECO:0007669"/>
    <property type="project" value="UniProtKB-UniRule"/>
</dbReference>
<dbReference type="InterPro" id="IPR036366">
    <property type="entry name" value="PGBDSf"/>
</dbReference>
<protein>
    <recommendedName>
        <fullName evidence="8">L,D-TPase catalytic domain-containing protein</fullName>
    </recommendedName>
</protein>
<dbReference type="GO" id="GO:0016740">
    <property type="term" value="F:transferase activity"/>
    <property type="evidence" value="ECO:0007669"/>
    <property type="project" value="UniProtKB-KW"/>
</dbReference>
<dbReference type="EMBL" id="AP012057">
    <property type="protein sequence ID" value="BAN00552.1"/>
    <property type="molecule type" value="Genomic_DNA"/>
</dbReference>
<dbReference type="PANTHER" id="PTHR30582:SF2">
    <property type="entry name" value="L,D-TRANSPEPTIDASE YCIB-RELATED"/>
    <property type="match status" value="1"/>
</dbReference>
<dbReference type="KEGG" id="aym:YM304_02380"/>
<dbReference type="Gene3D" id="1.10.101.10">
    <property type="entry name" value="PGBD-like superfamily/PGBD"/>
    <property type="match status" value="1"/>
</dbReference>
<evidence type="ECO:0000259" key="8">
    <source>
        <dbReference type="PROSITE" id="PS52029"/>
    </source>
</evidence>
<keyword evidence="3 6" id="KW-0133">Cell shape</keyword>
<name>A0A6C7E240_ILUCY</name>
<dbReference type="Proteomes" id="UP000011863">
    <property type="component" value="Chromosome"/>
</dbReference>
<dbReference type="AlphaFoldDB" id="A0A6C7E240"/>
<dbReference type="Gene3D" id="2.40.440.10">
    <property type="entry name" value="L,D-transpeptidase catalytic domain-like"/>
    <property type="match status" value="1"/>
</dbReference>
<evidence type="ECO:0000313" key="9">
    <source>
        <dbReference type="EMBL" id="BAN00552.1"/>
    </source>
</evidence>
<dbReference type="Pfam" id="PF03734">
    <property type="entry name" value="YkuD"/>
    <property type="match status" value="1"/>
</dbReference>
<feature type="active site" description="Nucleophile" evidence="6">
    <location>
        <position position="263"/>
    </location>
</feature>